<evidence type="ECO:0000313" key="3">
    <source>
        <dbReference type="Proteomes" id="UP001221898"/>
    </source>
</evidence>
<name>A0AAD7RQS6_9TELE</name>
<dbReference type="Proteomes" id="UP001221898">
    <property type="component" value="Unassembled WGS sequence"/>
</dbReference>
<dbReference type="AlphaFoldDB" id="A0AAD7RQS6"/>
<sequence length="85" mass="9209">MSVPSAGSSSCVAAELKLTSEPRSPVCAQRSSRGRSSSGTEWRKEPGLLESSRSVVPVTEAPVLVWSRDLSAAWTFWAKRQNMLS</sequence>
<reference evidence="2" key="1">
    <citation type="journal article" date="2023" name="Science">
        <title>Genome structures resolve the early diversification of teleost fishes.</title>
        <authorList>
            <person name="Parey E."/>
            <person name="Louis A."/>
            <person name="Montfort J."/>
            <person name="Bouchez O."/>
            <person name="Roques C."/>
            <person name="Iampietro C."/>
            <person name="Lluch J."/>
            <person name="Castinel A."/>
            <person name="Donnadieu C."/>
            <person name="Desvignes T."/>
            <person name="Floi Bucao C."/>
            <person name="Jouanno E."/>
            <person name="Wen M."/>
            <person name="Mejri S."/>
            <person name="Dirks R."/>
            <person name="Jansen H."/>
            <person name="Henkel C."/>
            <person name="Chen W.J."/>
            <person name="Zahm M."/>
            <person name="Cabau C."/>
            <person name="Klopp C."/>
            <person name="Thompson A.W."/>
            <person name="Robinson-Rechavi M."/>
            <person name="Braasch I."/>
            <person name="Lecointre G."/>
            <person name="Bobe J."/>
            <person name="Postlethwait J.H."/>
            <person name="Berthelot C."/>
            <person name="Roest Crollius H."/>
            <person name="Guiguen Y."/>
        </authorList>
    </citation>
    <scope>NUCLEOTIDE SEQUENCE</scope>
    <source>
        <strain evidence="2">NC1722</strain>
    </source>
</reference>
<evidence type="ECO:0000313" key="2">
    <source>
        <dbReference type="EMBL" id="KAJ8388726.1"/>
    </source>
</evidence>
<organism evidence="2 3">
    <name type="scientific">Aldrovandia affinis</name>
    <dbReference type="NCBI Taxonomy" id="143900"/>
    <lineage>
        <taxon>Eukaryota</taxon>
        <taxon>Metazoa</taxon>
        <taxon>Chordata</taxon>
        <taxon>Craniata</taxon>
        <taxon>Vertebrata</taxon>
        <taxon>Euteleostomi</taxon>
        <taxon>Actinopterygii</taxon>
        <taxon>Neopterygii</taxon>
        <taxon>Teleostei</taxon>
        <taxon>Notacanthiformes</taxon>
        <taxon>Halosauridae</taxon>
        <taxon>Aldrovandia</taxon>
    </lineage>
</organism>
<evidence type="ECO:0000256" key="1">
    <source>
        <dbReference type="SAM" id="MobiDB-lite"/>
    </source>
</evidence>
<comment type="caution">
    <text evidence="2">The sequence shown here is derived from an EMBL/GenBank/DDBJ whole genome shotgun (WGS) entry which is preliminary data.</text>
</comment>
<feature type="compositionally biased region" description="Low complexity" evidence="1">
    <location>
        <begin position="30"/>
        <end position="39"/>
    </location>
</feature>
<accession>A0AAD7RQS6</accession>
<gene>
    <name evidence="2" type="ORF">AAFF_G00131350</name>
</gene>
<keyword evidence="3" id="KW-1185">Reference proteome</keyword>
<protein>
    <submittedName>
        <fullName evidence="2">Uncharacterized protein</fullName>
    </submittedName>
</protein>
<feature type="region of interest" description="Disordered" evidence="1">
    <location>
        <begin position="19"/>
        <end position="50"/>
    </location>
</feature>
<dbReference type="EMBL" id="JAINUG010000191">
    <property type="protein sequence ID" value="KAJ8388726.1"/>
    <property type="molecule type" value="Genomic_DNA"/>
</dbReference>
<proteinExistence type="predicted"/>